<dbReference type="AlphaFoldDB" id="A0A5N5W2M2"/>
<reference evidence="2 3" key="1">
    <citation type="journal article" date="2019" name="Microb. Cell Fact.">
        <title>Exploring novel herbicidin analogues by transcriptional regulator overexpression and MS/MS molecular networking.</title>
        <authorList>
            <person name="Shi Y."/>
            <person name="Gu R."/>
            <person name="Li Y."/>
            <person name="Wang X."/>
            <person name="Ren W."/>
            <person name="Li X."/>
            <person name="Wang L."/>
            <person name="Xie Y."/>
            <person name="Hong B."/>
        </authorList>
    </citation>
    <scope>NUCLEOTIDE SEQUENCE [LARGE SCALE GENOMIC DNA]</scope>
    <source>
        <strain evidence="2 3">US-43</strain>
    </source>
</reference>
<dbReference type="EMBL" id="VOKX01000098">
    <property type="protein sequence ID" value="KAB7836902.1"/>
    <property type="molecule type" value="Genomic_DNA"/>
</dbReference>
<dbReference type="Proteomes" id="UP000327000">
    <property type="component" value="Unassembled WGS sequence"/>
</dbReference>
<protein>
    <submittedName>
        <fullName evidence="2">DUF397 domain-containing protein</fullName>
    </submittedName>
</protein>
<evidence type="ECO:0000313" key="2">
    <source>
        <dbReference type="EMBL" id="KAB7836902.1"/>
    </source>
</evidence>
<comment type="caution">
    <text evidence="2">The sequence shown here is derived from an EMBL/GenBank/DDBJ whole genome shotgun (WGS) entry which is preliminary data.</text>
</comment>
<proteinExistence type="predicted"/>
<evidence type="ECO:0000313" key="3">
    <source>
        <dbReference type="Proteomes" id="UP000327000"/>
    </source>
</evidence>
<evidence type="ECO:0000259" key="1">
    <source>
        <dbReference type="Pfam" id="PF04149"/>
    </source>
</evidence>
<name>A0A5N5W2M2_STRMB</name>
<keyword evidence="3" id="KW-1185">Reference proteome</keyword>
<organism evidence="2 3">
    <name type="scientific">Streptomyces mobaraensis</name>
    <name type="common">Streptoverticillium mobaraense</name>
    <dbReference type="NCBI Taxonomy" id="35621"/>
    <lineage>
        <taxon>Bacteria</taxon>
        <taxon>Bacillati</taxon>
        <taxon>Actinomycetota</taxon>
        <taxon>Actinomycetes</taxon>
        <taxon>Kitasatosporales</taxon>
        <taxon>Streptomycetaceae</taxon>
        <taxon>Streptomyces</taxon>
    </lineage>
</organism>
<dbReference type="InterPro" id="IPR007278">
    <property type="entry name" value="DUF397"/>
</dbReference>
<sequence>MADPRSDLTTTAWRKSSYSGAQGEMCLEIADHHPGLIPVRDSKTPTGPTLTIPTPAWSAFITALSAESGLAPR</sequence>
<dbReference type="Pfam" id="PF04149">
    <property type="entry name" value="DUF397"/>
    <property type="match status" value="1"/>
</dbReference>
<dbReference type="OrthoDB" id="4570646at2"/>
<feature type="domain" description="DUF397" evidence="1">
    <location>
        <begin position="12"/>
        <end position="64"/>
    </location>
</feature>
<accession>A0A5N5W2M2</accession>
<dbReference type="RefSeq" id="WP_152264936.1">
    <property type="nucleotide sequence ID" value="NZ_VOKX01000098.1"/>
</dbReference>
<gene>
    <name evidence="2" type="ORF">FRZ00_24295</name>
</gene>